<keyword evidence="4" id="KW-0511">Multifunctional enzyme</keyword>
<dbReference type="PATRIC" id="fig|1299334.3.peg.1822"/>
<comment type="caution">
    <text evidence="6">The sequence shown here is derived from an EMBL/GenBank/DDBJ whole genome shotgun (WGS) entry which is preliminary data.</text>
</comment>
<dbReference type="PANTHER" id="PTHR43775:SF37">
    <property type="entry name" value="SI:DKEY-61P9.11"/>
    <property type="match status" value="1"/>
</dbReference>
<dbReference type="Gene3D" id="3.40.366.10">
    <property type="entry name" value="Malonyl-Coenzyme A Acyl Carrier Protein, domain 2"/>
    <property type="match status" value="1"/>
</dbReference>
<keyword evidence="1" id="KW-0596">Phosphopantetheine</keyword>
<evidence type="ECO:0000256" key="4">
    <source>
        <dbReference type="ARBA" id="ARBA00023268"/>
    </source>
</evidence>
<evidence type="ECO:0000256" key="2">
    <source>
        <dbReference type="ARBA" id="ARBA00022553"/>
    </source>
</evidence>
<dbReference type="SUPFAM" id="SSF55048">
    <property type="entry name" value="Probable ACP-binding domain of malonyl-CoA ACP transacylase"/>
    <property type="match status" value="1"/>
</dbReference>
<dbReference type="GO" id="GO:0071770">
    <property type="term" value="P:DIM/DIP cell wall layer assembly"/>
    <property type="evidence" value="ECO:0007669"/>
    <property type="project" value="TreeGrafter"/>
</dbReference>
<dbReference type="InterPro" id="IPR050091">
    <property type="entry name" value="PKS_NRPS_Biosynth_Enz"/>
</dbReference>
<dbReference type="Pfam" id="PF00698">
    <property type="entry name" value="Acyl_transf_1"/>
    <property type="match status" value="1"/>
</dbReference>
<dbReference type="InterPro" id="IPR001227">
    <property type="entry name" value="Ac_transferase_dom_sf"/>
</dbReference>
<dbReference type="PANTHER" id="PTHR43775">
    <property type="entry name" value="FATTY ACID SYNTHASE"/>
    <property type="match status" value="1"/>
</dbReference>
<dbReference type="InterPro" id="IPR016035">
    <property type="entry name" value="Acyl_Trfase/lysoPLipase"/>
</dbReference>
<dbReference type="GO" id="GO:0004312">
    <property type="term" value="F:fatty acid synthase activity"/>
    <property type="evidence" value="ECO:0007669"/>
    <property type="project" value="TreeGrafter"/>
</dbReference>
<name>X8DIY4_MYCXE</name>
<dbReference type="InterPro" id="IPR014043">
    <property type="entry name" value="Acyl_transferase_dom"/>
</dbReference>
<keyword evidence="3 6" id="KW-0808">Transferase</keyword>
<dbReference type="InterPro" id="IPR016036">
    <property type="entry name" value="Malonyl_transacylase_ACP-bd"/>
</dbReference>
<dbReference type="GO" id="GO:0005886">
    <property type="term" value="C:plasma membrane"/>
    <property type="evidence" value="ECO:0007669"/>
    <property type="project" value="TreeGrafter"/>
</dbReference>
<reference evidence="6" key="1">
    <citation type="submission" date="2014-01" db="EMBL/GenBank/DDBJ databases">
        <authorList>
            <person name="Brown-Elliot B."/>
            <person name="Wallace R."/>
            <person name="Lenaerts A."/>
            <person name="Ordway D."/>
            <person name="DeGroote M.A."/>
            <person name="Parker T."/>
            <person name="Sizemore C."/>
            <person name="Tallon L.J."/>
            <person name="Sadzewicz L.K."/>
            <person name="Sengamalay N."/>
            <person name="Fraser C.M."/>
            <person name="Hine E."/>
            <person name="Shefchek K.A."/>
            <person name="Das S.P."/>
            <person name="Tettelin H."/>
        </authorList>
    </citation>
    <scope>NUCLEOTIDE SEQUENCE [LARGE SCALE GENOMIC DNA]</scope>
    <source>
        <strain evidence="6">4042</strain>
    </source>
</reference>
<dbReference type="GO" id="GO:0006633">
    <property type="term" value="P:fatty acid biosynthetic process"/>
    <property type="evidence" value="ECO:0007669"/>
    <property type="project" value="TreeGrafter"/>
</dbReference>
<accession>X8DIY4</accession>
<evidence type="ECO:0000256" key="3">
    <source>
        <dbReference type="ARBA" id="ARBA00022679"/>
    </source>
</evidence>
<dbReference type="Gene3D" id="3.30.70.250">
    <property type="entry name" value="Malonyl-CoA ACP transacylase, ACP-binding"/>
    <property type="match status" value="1"/>
</dbReference>
<gene>
    <name evidence="6" type="ORF">I553_10473</name>
</gene>
<evidence type="ECO:0000313" key="6">
    <source>
        <dbReference type="EMBL" id="EUA68319.1"/>
    </source>
</evidence>
<organism evidence="6">
    <name type="scientific">Mycobacterium xenopi 4042</name>
    <dbReference type="NCBI Taxonomy" id="1299334"/>
    <lineage>
        <taxon>Bacteria</taxon>
        <taxon>Bacillati</taxon>
        <taxon>Actinomycetota</taxon>
        <taxon>Actinomycetes</taxon>
        <taxon>Mycobacteriales</taxon>
        <taxon>Mycobacteriaceae</taxon>
        <taxon>Mycobacterium</taxon>
    </lineage>
</organism>
<keyword evidence="2" id="KW-0597">Phosphoprotein</keyword>
<sequence length="151" mass="15586">MVTGQERIQPTLFTMQVALAATLKAYGVRPGAVIGHSLGEAAAAVAAGALSLEDGLRVICRRSQLMSRVAGTGATASVELPAKDVLSELTARGINDVVVAIVASPQSTVIAGAAETVRELVAAWEQRDVMAREVPTDVAFHSPQVDPILGS</sequence>
<evidence type="ECO:0000259" key="5">
    <source>
        <dbReference type="SMART" id="SM00827"/>
    </source>
</evidence>
<dbReference type="FunFam" id="3.30.70.250:FF:000003">
    <property type="entry name" value="Polyketide beta-ketoacyl synthase Pks3"/>
    <property type="match status" value="1"/>
</dbReference>
<dbReference type="EMBL" id="JAOB01000016">
    <property type="protein sequence ID" value="EUA68319.1"/>
    <property type="molecule type" value="Genomic_DNA"/>
</dbReference>
<dbReference type="GO" id="GO:0005737">
    <property type="term" value="C:cytoplasm"/>
    <property type="evidence" value="ECO:0007669"/>
    <property type="project" value="TreeGrafter"/>
</dbReference>
<feature type="domain" description="Malonyl-CoA:ACP transacylase (MAT)" evidence="5">
    <location>
        <begin position="1"/>
        <end position="151"/>
    </location>
</feature>
<proteinExistence type="predicted"/>
<dbReference type="AlphaFoldDB" id="X8DIY4"/>
<dbReference type="SUPFAM" id="SSF52151">
    <property type="entry name" value="FabD/lysophospholipase-like"/>
    <property type="match status" value="1"/>
</dbReference>
<dbReference type="SMART" id="SM00827">
    <property type="entry name" value="PKS_AT"/>
    <property type="match status" value="1"/>
</dbReference>
<protein>
    <submittedName>
        <fullName evidence="6">Acyl transferase domain protein</fullName>
    </submittedName>
</protein>
<evidence type="ECO:0000256" key="1">
    <source>
        <dbReference type="ARBA" id="ARBA00022450"/>
    </source>
</evidence>